<reference evidence="2" key="1">
    <citation type="journal article" date="2016" name="Nat. Biotechnol.">
        <title>Sequencing wild and cultivated cassava and related species reveals extensive interspecific hybridization and genetic diversity.</title>
        <authorList>
            <person name="Bredeson J.V."/>
            <person name="Lyons J.B."/>
            <person name="Prochnik S.E."/>
            <person name="Wu G.A."/>
            <person name="Ha C.M."/>
            <person name="Edsinger-Gonzales E."/>
            <person name="Grimwood J."/>
            <person name="Schmutz J."/>
            <person name="Rabbi I.Y."/>
            <person name="Egesi C."/>
            <person name="Nauluvula P."/>
            <person name="Lebot V."/>
            <person name="Ndunguru J."/>
            <person name="Mkamilo G."/>
            <person name="Bart R.S."/>
            <person name="Setter T.L."/>
            <person name="Gleadow R.M."/>
            <person name="Kulakow P."/>
            <person name="Ferguson M.E."/>
            <person name="Rounsley S."/>
            <person name="Rokhsar D.S."/>
        </authorList>
    </citation>
    <scope>NUCLEOTIDE SEQUENCE [LARGE SCALE GENOMIC DNA]</scope>
    <source>
        <strain evidence="2">cv. AM560-2</strain>
    </source>
</reference>
<sequence>MKMATSRIFSLMFIFFLVLSSFVSITMGGRRIPSSVPSTMRPLTAQDGEFVKMKPRLNKKQRVFGGREATGCLPKGFRHSSTPSRYVNNEPFVSCSSKVPAEKP</sequence>
<gene>
    <name evidence="1" type="ORF">MANES_11G150200v8</name>
</gene>
<evidence type="ECO:0000313" key="2">
    <source>
        <dbReference type="Proteomes" id="UP000091857"/>
    </source>
</evidence>
<proteinExistence type="predicted"/>
<comment type="caution">
    <text evidence="1">The sequence shown here is derived from an EMBL/GenBank/DDBJ whole genome shotgun (WGS) entry which is preliminary data.</text>
</comment>
<dbReference type="EMBL" id="CM004397">
    <property type="protein sequence ID" value="KAG8644638.1"/>
    <property type="molecule type" value="Genomic_DNA"/>
</dbReference>
<name>A0ACB7GWA4_MANES</name>
<keyword evidence="2" id="KW-1185">Reference proteome</keyword>
<organism evidence="1 2">
    <name type="scientific">Manihot esculenta</name>
    <name type="common">Cassava</name>
    <name type="synonym">Jatropha manihot</name>
    <dbReference type="NCBI Taxonomy" id="3983"/>
    <lineage>
        <taxon>Eukaryota</taxon>
        <taxon>Viridiplantae</taxon>
        <taxon>Streptophyta</taxon>
        <taxon>Embryophyta</taxon>
        <taxon>Tracheophyta</taxon>
        <taxon>Spermatophyta</taxon>
        <taxon>Magnoliopsida</taxon>
        <taxon>eudicotyledons</taxon>
        <taxon>Gunneridae</taxon>
        <taxon>Pentapetalae</taxon>
        <taxon>rosids</taxon>
        <taxon>fabids</taxon>
        <taxon>Malpighiales</taxon>
        <taxon>Euphorbiaceae</taxon>
        <taxon>Crotonoideae</taxon>
        <taxon>Manihoteae</taxon>
        <taxon>Manihot</taxon>
    </lineage>
</organism>
<evidence type="ECO:0000313" key="1">
    <source>
        <dbReference type="EMBL" id="KAG8644638.1"/>
    </source>
</evidence>
<accession>A0ACB7GWA4</accession>
<dbReference type="Proteomes" id="UP000091857">
    <property type="component" value="Chromosome 11"/>
</dbReference>
<protein>
    <submittedName>
        <fullName evidence="1">Uncharacterized protein</fullName>
    </submittedName>
</protein>